<gene>
    <name evidence="2" type="ORF">SAMN05421639_10542</name>
</gene>
<dbReference type="AlphaFoldDB" id="A0A1N7J3A0"/>
<feature type="region of interest" description="Disordered" evidence="1">
    <location>
        <begin position="1"/>
        <end position="30"/>
    </location>
</feature>
<proteinExistence type="predicted"/>
<name>A0A1N7J3A0_9FLAO</name>
<feature type="compositionally biased region" description="Polar residues" evidence="1">
    <location>
        <begin position="1"/>
        <end position="10"/>
    </location>
</feature>
<evidence type="ECO:0000256" key="1">
    <source>
        <dbReference type="SAM" id="MobiDB-lite"/>
    </source>
</evidence>
<keyword evidence="3" id="KW-1185">Reference proteome</keyword>
<sequence length="49" mass="5323">MNVKHTPTNITHKGQKGGTTGCGTNTNVHSDHWVNTNEKITCDKNGCKN</sequence>
<organism evidence="2 3">
    <name type="scientific">Chryseobacterium shigense</name>
    <dbReference type="NCBI Taxonomy" id="297244"/>
    <lineage>
        <taxon>Bacteria</taxon>
        <taxon>Pseudomonadati</taxon>
        <taxon>Bacteroidota</taxon>
        <taxon>Flavobacteriia</taxon>
        <taxon>Flavobacteriales</taxon>
        <taxon>Weeksellaceae</taxon>
        <taxon>Chryseobacterium group</taxon>
        <taxon>Chryseobacterium</taxon>
    </lineage>
</organism>
<evidence type="ECO:0000313" key="3">
    <source>
        <dbReference type="Proteomes" id="UP000186373"/>
    </source>
</evidence>
<reference evidence="3" key="1">
    <citation type="submission" date="2017-01" db="EMBL/GenBank/DDBJ databases">
        <authorList>
            <person name="Varghese N."/>
            <person name="Submissions S."/>
        </authorList>
    </citation>
    <scope>NUCLEOTIDE SEQUENCE [LARGE SCALE GENOMIC DNA]</scope>
    <source>
        <strain evidence="3">DSM 17126</strain>
    </source>
</reference>
<evidence type="ECO:0000313" key="2">
    <source>
        <dbReference type="EMBL" id="SIS43833.1"/>
    </source>
</evidence>
<dbReference type="Proteomes" id="UP000186373">
    <property type="component" value="Unassembled WGS sequence"/>
</dbReference>
<accession>A0A1N7J3A0</accession>
<protein>
    <submittedName>
        <fullName evidence="2">Uncharacterized protein</fullName>
    </submittedName>
</protein>
<dbReference type="EMBL" id="FTNY01000005">
    <property type="protein sequence ID" value="SIS43833.1"/>
    <property type="molecule type" value="Genomic_DNA"/>
</dbReference>